<evidence type="ECO:0000313" key="2">
    <source>
        <dbReference type="Ensembl" id="ENSCCRP00010052983.1"/>
    </source>
</evidence>
<keyword evidence="3" id="KW-1185">Reference proteome</keyword>
<name>A0A8C1KXY9_CYPCA</name>
<proteinExistence type="predicted"/>
<evidence type="ECO:0000256" key="1">
    <source>
        <dbReference type="SAM" id="MobiDB-lite"/>
    </source>
</evidence>
<reference evidence="2" key="1">
    <citation type="submission" date="2025-08" db="UniProtKB">
        <authorList>
            <consortium name="Ensembl"/>
        </authorList>
    </citation>
    <scope>IDENTIFICATION</scope>
</reference>
<protein>
    <submittedName>
        <fullName evidence="2">Uncharacterized protein</fullName>
    </submittedName>
</protein>
<sequence length="45" mass="5021">MQNLRIEPTLLGCHSCWSESPGTSHLGMHSTGIPPEQSKDSWRMP</sequence>
<feature type="region of interest" description="Disordered" evidence="1">
    <location>
        <begin position="21"/>
        <end position="45"/>
    </location>
</feature>
<dbReference type="Ensembl" id="ENSCCRT00010058079.1">
    <property type="protein sequence ID" value="ENSCCRP00010052983.1"/>
    <property type="gene ID" value="ENSCCRG00010022461.1"/>
</dbReference>
<dbReference type="AlphaFoldDB" id="A0A8C1KXY9"/>
<accession>A0A8C1KXY9</accession>
<evidence type="ECO:0000313" key="3">
    <source>
        <dbReference type="Proteomes" id="UP000694427"/>
    </source>
</evidence>
<dbReference type="Proteomes" id="UP000694427">
    <property type="component" value="Unplaced"/>
</dbReference>
<organism evidence="2 3">
    <name type="scientific">Cyprinus carpio</name>
    <name type="common">Common carp</name>
    <dbReference type="NCBI Taxonomy" id="7962"/>
    <lineage>
        <taxon>Eukaryota</taxon>
        <taxon>Metazoa</taxon>
        <taxon>Chordata</taxon>
        <taxon>Craniata</taxon>
        <taxon>Vertebrata</taxon>
        <taxon>Euteleostomi</taxon>
        <taxon>Actinopterygii</taxon>
        <taxon>Neopterygii</taxon>
        <taxon>Teleostei</taxon>
        <taxon>Ostariophysi</taxon>
        <taxon>Cypriniformes</taxon>
        <taxon>Cyprinidae</taxon>
        <taxon>Cyprininae</taxon>
        <taxon>Cyprinus</taxon>
    </lineage>
</organism>
<reference evidence="2" key="2">
    <citation type="submission" date="2025-09" db="UniProtKB">
        <authorList>
            <consortium name="Ensembl"/>
        </authorList>
    </citation>
    <scope>IDENTIFICATION</scope>
</reference>